<feature type="transmembrane region" description="Helical" evidence="8">
    <location>
        <begin position="12"/>
        <end position="33"/>
    </location>
</feature>
<dbReference type="InterPro" id="IPR058624">
    <property type="entry name" value="MdtA-like_HH"/>
</dbReference>
<evidence type="ECO:0000259" key="12">
    <source>
        <dbReference type="Pfam" id="PF25967"/>
    </source>
</evidence>
<evidence type="ECO:0000259" key="11">
    <source>
        <dbReference type="Pfam" id="PF25944"/>
    </source>
</evidence>
<comment type="subcellular location">
    <subcellularLocation>
        <location evidence="1">Cell membrane</location>
    </subcellularLocation>
</comment>
<dbReference type="NCBIfam" id="NF008589">
    <property type="entry name" value="PRK11556.1"/>
    <property type="match status" value="1"/>
</dbReference>
<dbReference type="Pfam" id="PF25967">
    <property type="entry name" value="RND-MFP_C"/>
    <property type="match status" value="1"/>
</dbReference>
<dbReference type="SUPFAM" id="SSF111369">
    <property type="entry name" value="HlyD-like secretion proteins"/>
    <property type="match status" value="1"/>
</dbReference>
<feature type="domain" description="Multidrug resistance protein MdtA-like alpha-helical hairpin" evidence="9">
    <location>
        <begin position="116"/>
        <end position="186"/>
    </location>
</feature>
<dbReference type="InterPro" id="IPR006143">
    <property type="entry name" value="RND_pump_MFP"/>
</dbReference>
<evidence type="ECO:0000256" key="1">
    <source>
        <dbReference type="ARBA" id="ARBA00004236"/>
    </source>
</evidence>
<accession>A0AAU7QB22</accession>
<dbReference type="InterPro" id="IPR058627">
    <property type="entry name" value="MdtA-like_C"/>
</dbReference>
<gene>
    <name evidence="13" type="ORF">ABK905_03130</name>
</gene>
<organism evidence="13">
    <name type="scientific">Acerihabitans sp. KWT182</name>
    <dbReference type="NCBI Taxonomy" id="3157919"/>
    <lineage>
        <taxon>Bacteria</taxon>
        <taxon>Pseudomonadati</taxon>
        <taxon>Pseudomonadota</taxon>
        <taxon>Gammaproteobacteria</taxon>
        <taxon>Enterobacterales</taxon>
        <taxon>Pectobacteriaceae</taxon>
        <taxon>Acerihabitans</taxon>
    </lineage>
</organism>
<evidence type="ECO:0000256" key="2">
    <source>
        <dbReference type="ARBA" id="ARBA00009477"/>
    </source>
</evidence>
<dbReference type="Pfam" id="PF25917">
    <property type="entry name" value="BSH_RND"/>
    <property type="match status" value="1"/>
</dbReference>
<evidence type="ECO:0000256" key="5">
    <source>
        <dbReference type="ARBA" id="ARBA00022519"/>
    </source>
</evidence>
<keyword evidence="8" id="KW-1133">Transmembrane helix</keyword>
<evidence type="ECO:0000256" key="3">
    <source>
        <dbReference type="ARBA" id="ARBA00022448"/>
    </source>
</evidence>
<name>A0AAU7QB22_9GAMM</name>
<dbReference type="PANTHER" id="PTHR30469:SF12">
    <property type="entry name" value="MULTIDRUG RESISTANCE PROTEIN MDTA"/>
    <property type="match status" value="1"/>
</dbReference>
<keyword evidence="6 8" id="KW-0472">Membrane</keyword>
<feature type="region of interest" description="Disordered" evidence="7">
    <location>
        <begin position="395"/>
        <end position="417"/>
    </location>
</feature>
<evidence type="ECO:0000313" key="13">
    <source>
        <dbReference type="EMBL" id="XBS70275.1"/>
    </source>
</evidence>
<keyword evidence="8" id="KW-0812">Transmembrane</keyword>
<comment type="similarity">
    <text evidence="2">Belongs to the membrane fusion protein (MFP) (TC 8.A.1) family.</text>
</comment>
<dbReference type="InterPro" id="IPR058626">
    <property type="entry name" value="MdtA-like_b-barrel"/>
</dbReference>
<evidence type="ECO:0000256" key="7">
    <source>
        <dbReference type="SAM" id="MobiDB-lite"/>
    </source>
</evidence>
<evidence type="ECO:0000256" key="8">
    <source>
        <dbReference type="SAM" id="Phobius"/>
    </source>
</evidence>
<dbReference type="Pfam" id="PF25944">
    <property type="entry name" value="Beta-barrel_RND"/>
    <property type="match status" value="1"/>
</dbReference>
<feature type="domain" description="Multidrug resistance protein MdtA-like barrel-sandwich hybrid" evidence="10">
    <location>
        <begin position="77"/>
        <end position="218"/>
    </location>
</feature>
<dbReference type="NCBIfam" id="TIGR01730">
    <property type="entry name" value="RND_mfp"/>
    <property type="match status" value="1"/>
</dbReference>
<dbReference type="Gene3D" id="2.40.50.100">
    <property type="match status" value="1"/>
</dbReference>
<dbReference type="GO" id="GO:0015562">
    <property type="term" value="F:efflux transmembrane transporter activity"/>
    <property type="evidence" value="ECO:0007669"/>
    <property type="project" value="TreeGrafter"/>
</dbReference>
<evidence type="ECO:0000256" key="4">
    <source>
        <dbReference type="ARBA" id="ARBA00022475"/>
    </source>
</evidence>
<keyword evidence="5" id="KW-0997">Cell inner membrane</keyword>
<evidence type="ECO:0000259" key="10">
    <source>
        <dbReference type="Pfam" id="PF25917"/>
    </source>
</evidence>
<dbReference type="Gene3D" id="2.40.420.20">
    <property type="match status" value="1"/>
</dbReference>
<keyword evidence="3" id="KW-0813">Transport</keyword>
<keyword evidence="4" id="KW-1003">Cell membrane</keyword>
<dbReference type="InterPro" id="IPR058625">
    <property type="entry name" value="MdtA-like_BSH"/>
</dbReference>
<reference evidence="13" key="1">
    <citation type="submission" date="2024-06" db="EMBL/GenBank/DDBJ databases">
        <authorList>
            <person name="Coelho C."/>
            <person name="Bento M."/>
            <person name="Garcia E."/>
            <person name="Camelo A."/>
            <person name="Brandao I."/>
            <person name="Espirito Santo C."/>
            <person name="Trovao J."/>
            <person name="Verissimo A."/>
            <person name="Costa J."/>
            <person name="Tiago I."/>
        </authorList>
    </citation>
    <scope>NUCLEOTIDE SEQUENCE</scope>
    <source>
        <strain evidence="13">KWT182</strain>
    </source>
</reference>
<dbReference type="Gene3D" id="2.40.30.170">
    <property type="match status" value="1"/>
</dbReference>
<dbReference type="AlphaFoldDB" id="A0AAU7QB22"/>
<feature type="domain" description="Multidrug resistance protein MdtA-like beta-barrel" evidence="11">
    <location>
        <begin position="223"/>
        <end position="306"/>
    </location>
</feature>
<dbReference type="PANTHER" id="PTHR30469">
    <property type="entry name" value="MULTIDRUG RESISTANCE PROTEIN MDTA"/>
    <property type="match status" value="1"/>
</dbReference>
<proteinExistence type="inferred from homology"/>
<dbReference type="Gene3D" id="1.10.287.470">
    <property type="entry name" value="Helix hairpin bin"/>
    <property type="match status" value="1"/>
</dbReference>
<protein>
    <submittedName>
        <fullName evidence="13">MdtA/MuxA family multidrug efflux RND transporter periplasmic adaptor subunit</fullName>
    </submittedName>
</protein>
<dbReference type="GO" id="GO:1990281">
    <property type="term" value="C:efflux pump complex"/>
    <property type="evidence" value="ECO:0007669"/>
    <property type="project" value="TreeGrafter"/>
</dbReference>
<evidence type="ECO:0000256" key="6">
    <source>
        <dbReference type="ARBA" id="ARBA00023136"/>
    </source>
</evidence>
<evidence type="ECO:0000259" key="9">
    <source>
        <dbReference type="Pfam" id="PF25876"/>
    </source>
</evidence>
<sequence length="417" mass="44437">MRTHSASQIKWRNVILLLVVVLFIAFLAFHFFMGRPSGGWPGKPGMGLATPVHSGVARQANVPVYLSALGTVIANATVTVTSRVDGQLTAVYFTEGQQVTKGQLLAQIDPRSYQATLEQYQGDLAQNQALLKSAQLTLARYKTLFAQDSLSRQDLDTQAATVGQYLGAIKADQAQIDAAKLDLEYARITAPISGRAGLRLVDAGNMVHSTDTTGIVTLTQTQPIAATFSVPQVNLPTLLKALHQGDGLPATAIDQDGVTVLAEGKLNFISNQIDSDTGSIKLKAIFDNKDERLYPNQFVNIRLQTGTLTNTTVIPAQALQLSSDGDFVYIIKPDNTVTRQAVKTGPAFGDDLQAILSGVAPNDRVVTEGIDRLNNGSKVSVVNGTPAETGTVLPEKAQDAAGAPAHEHSQNKNVTAQ</sequence>
<feature type="domain" description="Multidrug resistance protein MdtA-like C-terminal permuted SH3" evidence="12">
    <location>
        <begin position="310"/>
        <end position="372"/>
    </location>
</feature>
<dbReference type="Pfam" id="PF25876">
    <property type="entry name" value="HH_MFP_RND"/>
    <property type="match status" value="1"/>
</dbReference>
<dbReference type="EMBL" id="CP157947">
    <property type="protein sequence ID" value="XBS70275.1"/>
    <property type="molecule type" value="Genomic_DNA"/>
</dbReference>